<dbReference type="EMBL" id="AZHX01000653">
    <property type="protein sequence ID" value="ETX06608.1"/>
    <property type="molecule type" value="Genomic_DNA"/>
</dbReference>
<dbReference type="HOGENOM" id="CLU_2895602_0_0_7"/>
<gene>
    <name evidence="3" type="ORF">ETSY2_16135</name>
</gene>
<evidence type="ECO:0000256" key="2">
    <source>
        <dbReference type="SAM" id="Phobius"/>
    </source>
</evidence>
<comment type="caution">
    <text evidence="3">The sequence shown here is derived from an EMBL/GenBank/DDBJ whole genome shotgun (WGS) entry which is preliminary data.</text>
</comment>
<dbReference type="Proteomes" id="UP000019140">
    <property type="component" value="Unassembled WGS sequence"/>
</dbReference>
<keyword evidence="1" id="KW-0175">Coiled coil</keyword>
<protein>
    <submittedName>
        <fullName evidence="3">Uncharacterized protein</fullName>
    </submittedName>
</protein>
<dbReference type="AlphaFoldDB" id="W4M8T7"/>
<feature type="transmembrane region" description="Helical" evidence="2">
    <location>
        <begin position="6"/>
        <end position="28"/>
    </location>
</feature>
<evidence type="ECO:0000313" key="4">
    <source>
        <dbReference type="Proteomes" id="UP000019140"/>
    </source>
</evidence>
<keyword evidence="2" id="KW-0812">Transmembrane</keyword>
<feature type="coiled-coil region" evidence="1">
    <location>
        <begin position="33"/>
        <end position="60"/>
    </location>
</feature>
<organism evidence="3 4">
    <name type="scientific">Candidatus Entotheonella gemina</name>
    <dbReference type="NCBI Taxonomy" id="1429439"/>
    <lineage>
        <taxon>Bacteria</taxon>
        <taxon>Pseudomonadati</taxon>
        <taxon>Nitrospinota/Tectimicrobiota group</taxon>
        <taxon>Candidatus Tectimicrobiota</taxon>
        <taxon>Candidatus Entotheonellia</taxon>
        <taxon>Candidatus Entotheonellales</taxon>
        <taxon>Candidatus Entotheonellaceae</taxon>
        <taxon>Candidatus Entotheonella</taxon>
    </lineage>
</organism>
<sequence length="62" mass="7263">MYVQNFISGLILGLLLGVLLCYVALRFLSRQRIQGRQQEIDRLTDDFQELFRQIDSDKNQSS</sequence>
<reference evidence="3 4" key="1">
    <citation type="journal article" date="2014" name="Nature">
        <title>An environmental bacterial taxon with a large and distinct metabolic repertoire.</title>
        <authorList>
            <person name="Wilson M.C."/>
            <person name="Mori T."/>
            <person name="Ruckert C."/>
            <person name="Uria A.R."/>
            <person name="Helf M.J."/>
            <person name="Takada K."/>
            <person name="Gernert C."/>
            <person name="Steffens U.A."/>
            <person name="Heycke N."/>
            <person name="Schmitt S."/>
            <person name="Rinke C."/>
            <person name="Helfrich E.J."/>
            <person name="Brachmann A.O."/>
            <person name="Gurgui C."/>
            <person name="Wakimoto T."/>
            <person name="Kracht M."/>
            <person name="Crusemann M."/>
            <person name="Hentschel U."/>
            <person name="Abe I."/>
            <person name="Matsunaga S."/>
            <person name="Kalinowski J."/>
            <person name="Takeyama H."/>
            <person name="Piel J."/>
        </authorList>
    </citation>
    <scope>NUCLEOTIDE SEQUENCE [LARGE SCALE GENOMIC DNA]</scope>
    <source>
        <strain evidence="4">TSY2</strain>
    </source>
</reference>
<accession>W4M8T7</accession>
<keyword evidence="4" id="KW-1185">Reference proteome</keyword>
<name>W4M8T7_9BACT</name>
<keyword evidence="2" id="KW-0472">Membrane</keyword>
<evidence type="ECO:0000313" key="3">
    <source>
        <dbReference type="EMBL" id="ETX06608.1"/>
    </source>
</evidence>
<keyword evidence="2" id="KW-1133">Transmembrane helix</keyword>
<evidence type="ECO:0000256" key="1">
    <source>
        <dbReference type="SAM" id="Coils"/>
    </source>
</evidence>
<proteinExistence type="predicted"/>